<dbReference type="GO" id="GO:1990573">
    <property type="term" value="P:potassium ion import across plasma membrane"/>
    <property type="evidence" value="ECO:0007669"/>
    <property type="project" value="TreeGrafter"/>
</dbReference>
<dbReference type="AlphaFoldDB" id="A0A8K0G8P7"/>
<sequence length="130" mass="14698">MKRAKLIALIIFIAVIAVTVPIANASNPYLHLIFEPKPLVSESTLIWYNSSNAKDTSYWINRLDEFLEPYTNRHESETNIVACSRGKPPKADSNLVCDVKINDWSLCVNSQAYNFNSFRGGPCIYLTIDK</sequence>
<keyword evidence="6" id="KW-0472">Membrane</keyword>
<dbReference type="PANTHER" id="PTHR11523">
    <property type="entry name" value="SODIUM/POTASSIUM-DEPENDENT ATPASE BETA SUBUNIT"/>
    <property type="match status" value="1"/>
</dbReference>
<keyword evidence="4" id="KW-0735">Signal-anchor</keyword>
<dbReference type="GO" id="GO:0030007">
    <property type="term" value="P:intracellular potassium ion homeostasis"/>
    <property type="evidence" value="ECO:0007669"/>
    <property type="project" value="TreeGrafter"/>
</dbReference>
<dbReference type="GO" id="GO:0036376">
    <property type="term" value="P:sodium ion export across plasma membrane"/>
    <property type="evidence" value="ECO:0007669"/>
    <property type="project" value="TreeGrafter"/>
</dbReference>
<accession>A0A8K0G8P7</accession>
<evidence type="ECO:0000256" key="5">
    <source>
        <dbReference type="ARBA" id="ARBA00022989"/>
    </source>
</evidence>
<dbReference type="Pfam" id="PF00287">
    <property type="entry name" value="Na_K-ATPase"/>
    <property type="match status" value="1"/>
</dbReference>
<dbReference type="GO" id="GO:0005890">
    <property type="term" value="C:sodium:potassium-exchanging ATPase complex"/>
    <property type="evidence" value="ECO:0007669"/>
    <property type="project" value="InterPro"/>
</dbReference>
<keyword evidence="9" id="KW-1185">Reference proteome</keyword>
<keyword evidence="7" id="KW-0732">Signal</keyword>
<comment type="subcellular location">
    <subcellularLocation>
        <location evidence="1">Membrane</location>
        <topology evidence="1">Single-pass type II membrane protein</topology>
    </subcellularLocation>
</comment>
<evidence type="ECO:0000256" key="3">
    <source>
        <dbReference type="ARBA" id="ARBA00022692"/>
    </source>
</evidence>
<feature type="non-terminal residue" evidence="8">
    <location>
        <position position="1"/>
    </location>
</feature>
<evidence type="ECO:0000256" key="7">
    <source>
        <dbReference type="SAM" id="SignalP"/>
    </source>
</evidence>
<dbReference type="EMBL" id="VTPC01055031">
    <property type="protein sequence ID" value="KAF2890294.1"/>
    <property type="molecule type" value="Genomic_DNA"/>
</dbReference>
<dbReference type="GO" id="GO:0006883">
    <property type="term" value="P:intracellular sodium ion homeostasis"/>
    <property type="evidence" value="ECO:0007669"/>
    <property type="project" value="TreeGrafter"/>
</dbReference>
<evidence type="ECO:0000256" key="6">
    <source>
        <dbReference type="ARBA" id="ARBA00023136"/>
    </source>
</evidence>
<keyword evidence="3" id="KW-0812">Transmembrane</keyword>
<feature type="chain" id="PRO_5035419593" evidence="7">
    <location>
        <begin position="26"/>
        <end position="130"/>
    </location>
</feature>
<proteinExistence type="inferred from homology"/>
<dbReference type="Proteomes" id="UP000801492">
    <property type="component" value="Unassembled WGS sequence"/>
</dbReference>
<dbReference type="OrthoDB" id="5912413at2759"/>
<comment type="similarity">
    <text evidence="2">Belongs to the X(+)/potassium ATPases subunit beta family.</text>
</comment>
<evidence type="ECO:0000256" key="4">
    <source>
        <dbReference type="ARBA" id="ARBA00022968"/>
    </source>
</evidence>
<comment type="caution">
    <text evidence="8">The sequence shown here is derived from an EMBL/GenBank/DDBJ whole genome shotgun (WGS) entry which is preliminary data.</text>
</comment>
<reference evidence="8" key="1">
    <citation type="submission" date="2019-08" db="EMBL/GenBank/DDBJ databases">
        <title>The genome of the North American firefly Photinus pyralis.</title>
        <authorList>
            <consortium name="Photinus pyralis genome working group"/>
            <person name="Fallon T.R."/>
            <person name="Sander Lower S.E."/>
            <person name="Weng J.-K."/>
        </authorList>
    </citation>
    <scope>NUCLEOTIDE SEQUENCE</scope>
    <source>
        <strain evidence="8">TRF0915ILg1</strain>
        <tissue evidence="8">Whole body</tissue>
    </source>
</reference>
<dbReference type="InterPro" id="IPR000402">
    <property type="entry name" value="Na/K_ATPase_sub_beta"/>
</dbReference>
<dbReference type="Gene3D" id="2.60.40.1660">
    <property type="entry name" value="Na, k-atpase alpha subunit"/>
    <property type="match status" value="1"/>
</dbReference>
<evidence type="ECO:0000256" key="1">
    <source>
        <dbReference type="ARBA" id="ARBA00004606"/>
    </source>
</evidence>
<protein>
    <submittedName>
        <fullName evidence="8">Uncharacterized protein</fullName>
    </submittedName>
</protein>
<gene>
    <name evidence="8" type="ORF">ILUMI_15879</name>
</gene>
<name>A0A8K0G8P7_IGNLU</name>
<dbReference type="InterPro" id="IPR038702">
    <property type="entry name" value="Na/K_ATPase_sub_beta_sf"/>
</dbReference>
<feature type="signal peptide" evidence="7">
    <location>
        <begin position="1"/>
        <end position="25"/>
    </location>
</feature>
<dbReference type="GO" id="GO:0001671">
    <property type="term" value="F:ATPase activator activity"/>
    <property type="evidence" value="ECO:0007669"/>
    <property type="project" value="TreeGrafter"/>
</dbReference>
<evidence type="ECO:0000313" key="9">
    <source>
        <dbReference type="Proteomes" id="UP000801492"/>
    </source>
</evidence>
<dbReference type="PANTHER" id="PTHR11523:SF28">
    <property type="entry name" value="NA_K-ATPASE BETA SUBUNIT ISOFORM 4-RELATED"/>
    <property type="match status" value="1"/>
</dbReference>
<evidence type="ECO:0000256" key="2">
    <source>
        <dbReference type="ARBA" id="ARBA00005876"/>
    </source>
</evidence>
<organism evidence="8 9">
    <name type="scientific">Ignelater luminosus</name>
    <name type="common">Cucubano</name>
    <name type="synonym">Pyrophorus luminosus</name>
    <dbReference type="NCBI Taxonomy" id="2038154"/>
    <lineage>
        <taxon>Eukaryota</taxon>
        <taxon>Metazoa</taxon>
        <taxon>Ecdysozoa</taxon>
        <taxon>Arthropoda</taxon>
        <taxon>Hexapoda</taxon>
        <taxon>Insecta</taxon>
        <taxon>Pterygota</taxon>
        <taxon>Neoptera</taxon>
        <taxon>Endopterygota</taxon>
        <taxon>Coleoptera</taxon>
        <taxon>Polyphaga</taxon>
        <taxon>Elateriformia</taxon>
        <taxon>Elateroidea</taxon>
        <taxon>Elateridae</taxon>
        <taxon>Agrypninae</taxon>
        <taxon>Pyrophorini</taxon>
        <taxon>Ignelater</taxon>
    </lineage>
</organism>
<evidence type="ECO:0000313" key="8">
    <source>
        <dbReference type="EMBL" id="KAF2890294.1"/>
    </source>
</evidence>
<keyword evidence="5" id="KW-1133">Transmembrane helix</keyword>